<evidence type="ECO:0000313" key="2">
    <source>
        <dbReference type="EMBL" id="RLP70317.1"/>
    </source>
</evidence>
<dbReference type="GO" id="GO:0006310">
    <property type="term" value="P:DNA recombination"/>
    <property type="evidence" value="ECO:0007669"/>
    <property type="project" value="UniProtKB-KW"/>
</dbReference>
<dbReference type="InterPro" id="IPR011010">
    <property type="entry name" value="DNA_brk_join_enz"/>
</dbReference>
<comment type="caution">
    <text evidence="2">The sequence shown here is derived from an EMBL/GenBank/DDBJ whole genome shotgun (WGS) entry which is preliminary data.</text>
</comment>
<gene>
    <name evidence="2" type="ORF">D9V29_10200</name>
</gene>
<dbReference type="Proteomes" id="UP000270299">
    <property type="component" value="Unassembled WGS sequence"/>
</dbReference>
<reference evidence="2 3" key="1">
    <citation type="submission" date="2018-10" db="EMBL/GenBank/DDBJ databases">
        <authorList>
            <person name="Li J."/>
        </authorList>
    </citation>
    <scope>NUCLEOTIDE SEQUENCE [LARGE SCALE GENOMIC DNA]</scope>
    <source>
        <strain evidence="2 3">CCTCC AB209002</strain>
    </source>
</reference>
<accession>A0A3L6ZR32</accession>
<dbReference type="InterPro" id="IPR013762">
    <property type="entry name" value="Integrase-like_cat_sf"/>
</dbReference>
<keyword evidence="1" id="KW-0233">DNA recombination</keyword>
<dbReference type="AlphaFoldDB" id="A0A3L6ZR32"/>
<dbReference type="RefSeq" id="WP_121673222.1">
    <property type="nucleotide sequence ID" value="NZ_BMXM01000007.1"/>
</dbReference>
<proteinExistence type="predicted"/>
<dbReference type="SUPFAM" id="SSF56349">
    <property type="entry name" value="DNA breaking-rejoining enzymes"/>
    <property type="match status" value="1"/>
</dbReference>
<protein>
    <recommendedName>
        <fullName evidence="4">Site-specific integrase</fullName>
    </recommendedName>
</protein>
<sequence>MPEPDSPDLTYGSAAWLDEIESFATDTAVFAARSTPYTGAELKRALTQIINWSIDLYLPVHPDDLLTEIRISSFIANGLPGYTDASRSNQRAQLRAIRTALDRPRTAEPLSSADPSAPYVKSDIRRLQSWAAAQATEELRRDARSVLSLGIGAGLAAGEIADLRGNAIRIDAQGVQVVVENKRPRTVQIRREWEEPLIDHARFAAADHYFIRPERTTSSRNFLNGLIEKSLGPDFRPQSQRMRATWIVEHLTLGTPMGVLMEAAGVQSLEAFTRFMQFVPAVPGRNARALLRT</sequence>
<evidence type="ECO:0008006" key="4">
    <source>
        <dbReference type="Google" id="ProtNLM"/>
    </source>
</evidence>
<evidence type="ECO:0000313" key="3">
    <source>
        <dbReference type="Proteomes" id="UP000270299"/>
    </source>
</evidence>
<dbReference type="Gene3D" id="1.10.443.10">
    <property type="entry name" value="Intergrase catalytic core"/>
    <property type="match status" value="1"/>
</dbReference>
<name>A0A3L6ZR32_9MICO</name>
<keyword evidence="3" id="KW-1185">Reference proteome</keyword>
<dbReference type="EMBL" id="RCUV01000010">
    <property type="protein sequence ID" value="RLP70317.1"/>
    <property type="molecule type" value="Genomic_DNA"/>
</dbReference>
<dbReference type="GO" id="GO:0015074">
    <property type="term" value="P:DNA integration"/>
    <property type="evidence" value="ECO:0007669"/>
    <property type="project" value="InterPro"/>
</dbReference>
<dbReference type="OrthoDB" id="5189518at2"/>
<evidence type="ECO:0000256" key="1">
    <source>
        <dbReference type="ARBA" id="ARBA00023172"/>
    </source>
</evidence>
<organism evidence="2 3">
    <name type="scientific">Mycetocola manganoxydans</name>
    <dbReference type="NCBI Taxonomy" id="699879"/>
    <lineage>
        <taxon>Bacteria</taxon>
        <taxon>Bacillati</taxon>
        <taxon>Actinomycetota</taxon>
        <taxon>Actinomycetes</taxon>
        <taxon>Micrococcales</taxon>
        <taxon>Microbacteriaceae</taxon>
        <taxon>Mycetocola</taxon>
    </lineage>
</organism>
<dbReference type="GO" id="GO:0003677">
    <property type="term" value="F:DNA binding"/>
    <property type="evidence" value="ECO:0007669"/>
    <property type="project" value="InterPro"/>
</dbReference>